<sequence length="413" mass="47403">MKKEKRSNAVFYGLMGIMLGLFVISLIATGGKSIYQFLFYDRKDIFMDFFNSINDCFSGDPYGKKCIYPPLTYVIYTIFSKFLPMDMAKKHGMFAVRDSAQGLTVYMIYTLIIVVIMLALIWKFLKGDRKKKLQFSVVTLMSMPVLYSFDRGNIVWFCMAFLMVYIFTYDSKNKILREIGLISLAIATSIKIYPVVFGLMLLFDKRWAEAKRCIIYGVLIFFVPFLCFGGFSEFTVLLSNLTNASNFLGSIGHGYRLNFSNTVYGVFDVLQRRGPRIDKLLQYALYAFYVFYLPCIFLARERWKKIFLLTAVLVGMPPFSYAYSMVFVIIPLMLFLNENKGKPRDVFYAVCFVFCIAPIGYSPVSILGDATVPYAYSLNVLVMSLALMALTGFLALETWITRITEVLLPRRSK</sequence>
<feature type="transmembrane region" description="Helical" evidence="8">
    <location>
        <begin position="306"/>
        <end position="334"/>
    </location>
</feature>
<feature type="transmembrane region" description="Helical" evidence="8">
    <location>
        <begin position="103"/>
        <end position="125"/>
    </location>
</feature>
<comment type="caution">
    <text evidence="9">The sequence shown here is derived from an EMBL/GenBank/DDBJ whole genome shotgun (WGS) entry which is preliminary data.</text>
</comment>
<gene>
    <name evidence="9" type="ORF">WMO43_10895</name>
</gene>
<evidence type="ECO:0000256" key="2">
    <source>
        <dbReference type="ARBA" id="ARBA00022475"/>
    </source>
</evidence>
<feature type="transmembrane region" description="Helical" evidence="8">
    <location>
        <begin position="280"/>
        <end position="300"/>
    </location>
</feature>
<keyword evidence="10" id="KW-1185">Reference proteome</keyword>
<evidence type="ECO:0000256" key="7">
    <source>
        <dbReference type="ARBA" id="ARBA00024033"/>
    </source>
</evidence>
<dbReference type="InterPro" id="IPR018584">
    <property type="entry name" value="GT87"/>
</dbReference>
<dbReference type="GO" id="GO:0016757">
    <property type="term" value="F:glycosyltransferase activity"/>
    <property type="evidence" value="ECO:0007669"/>
    <property type="project" value="UniProtKB-KW"/>
</dbReference>
<evidence type="ECO:0000256" key="1">
    <source>
        <dbReference type="ARBA" id="ARBA00004651"/>
    </source>
</evidence>
<keyword evidence="5 8" id="KW-1133">Transmembrane helix</keyword>
<feature type="transmembrane region" description="Helical" evidence="8">
    <location>
        <begin position="346"/>
        <end position="368"/>
    </location>
</feature>
<keyword evidence="3 9" id="KW-0808">Transferase</keyword>
<dbReference type="RefSeq" id="WP_353531191.1">
    <property type="nucleotide sequence ID" value="NZ_JBBMEX010000011.1"/>
</dbReference>
<comment type="similarity">
    <text evidence="7">Belongs to the glycosyltransferase 87 family.</text>
</comment>
<name>A0ABV1HFQ1_9FIRM</name>
<comment type="subcellular location">
    <subcellularLocation>
        <location evidence="1">Cell membrane</location>
        <topology evidence="1">Multi-pass membrane protein</topology>
    </subcellularLocation>
</comment>
<keyword evidence="6 8" id="KW-0472">Membrane</keyword>
<evidence type="ECO:0000256" key="8">
    <source>
        <dbReference type="SAM" id="Phobius"/>
    </source>
</evidence>
<dbReference type="EMBL" id="JBBMEX010000011">
    <property type="protein sequence ID" value="MEQ2558368.1"/>
    <property type="molecule type" value="Genomic_DNA"/>
</dbReference>
<organism evidence="9 10">
    <name type="scientific">Maccoyibacter intestinihominis</name>
    <dbReference type="NCBI Taxonomy" id="3133499"/>
    <lineage>
        <taxon>Bacteria</taxon>
        <taxon>Bacillati</taxon>
        <taxon>Bacillota</taxon>
        <taxon>Clostridia</taxon>
        <taxon>Lachnospirales</taxon>
        <taxon>Lachnospiraceae</taxon>
        <taxon>Maccoyibacter</taxon>
    </lineage>
</organism>
<protein>
    <submittedName>
        <fullName evidence="9">Glycosyltransferase family 87 protein</fullName>
        <ecNumber evidence="9">2.4.-.-</ecNumber>
    </submittedName>
</protein>
<evidence type="ECO:0000256" key="6">
    <source>
        <dbReference type="ARBA" id="ARBA00023136"/>
    </source>
</evidence>
<keyword evidence="2" id="KW-1003">Cell membrane</keyword>
<evidence type="ECO:0000256" key="5">
    <source>
        <dbReference type="ARBA" id="ARBA00022989"/>
    </source>
</evidence>
<reference evidence="9 10" key="1">
    <citation type="submission" date="2024-03" db="EMBL/GenBank/DDBJ databases">
        <title>Human intestinal bacterial collection.</title>
        <authorList>
            <person name="Pauvert C."/>
            <person name="Hitch T.C.A."/>
            <person name="Clavel T."/>
        </authorList>
    </citation>
    <scope>NUCLEOTIDE SEQUENCE [LARGE SCALE GENOMIC DNA]</scope>
    <source>
        <strain evidence="9 10">CLA-AA-H185</strain>
    </source>
</reference>
<dbReference type="Proteomes" id="UP001454489">
    <property type="component" value="Unassembled WGS sequence"/>
</dbReference>
<feature type="transmembrane region" description="Helical" evidence="8">
    <location>
        <begin position="145"/>
        <end position="167"/>
    </location>
</feature>
<proteinExistence type="inferred from homology"/>
<evidence type="ECO:0000313" key="10">
    <source>
        <dbReference type="Proteomes" id="UP001454489"/>
    </source>
</evidence>
<feature type="transmembrane region" description="Helical" evidence="8">
    <location>
        <begin position="214"/>
        <end position="238"/>
    </location>
</feature>
<dbReference type="Pfam" id="PF09594">
    <property type="entry name" value="GT87"/>
    <property type="match status" value="1"/>
</dbReference>
<keyword evidence="9" id="KW-0328">Glycosyltransferase</keyword>
<accession>A0ABV1HFQ1</accession>
<evidence type="ECO:0000313" key="9">
    <source>
        <dbReference type="EMBL" id="MEQ2558368.1"/>
    </source>
</evidence>
<keyword evidence="4 8" id="KW-0812">Transmembrane</keyword>
<evidence type="ECO:0000256" key="4">
    <source>
        <dbReference type="ARBA" id="ARBA00022692"/>
    </source>
</evidence>
<evidence type="ECO:0000256" key="3">
    <source>
        <dbReference type="ARBA" id="ARBA00022679"/>
    </source>
</evidence>
<feature type="transmembrane region" description="Helical" evidence="8">
    <location>
        <begin position="9"/>
        <end position="28"/>
    </location>
</feature>
<feature type="transmembrane region" description="Helical" evidence="8">
    <location>
        <begin position="374"/>
        <end position="396"/>
    </location>
</feature>
<feature type="transmembrane region" description="Helical" evidence="8">
    <location>
        <begin position="179"/>
        <end position="202"/>
    </location>
</feature>
<dbReference type="EC" id="2.4.-.-" evidence="9"/>